<protein>
    <submittedName>
        <fullName evidence="2">Uncharacterized protein</fullName>
    </submittedName>
</protein>
<name>A0A819N3D9_9BILA</name>
<dbReference type="AlphaFoldDB" id="A0A819N3D9"/>
<evidence type="ECO:0000313" key="3">
    <source>
        <dbReference type="Proteomes" id="UP000663866"/>
    </source>
</evidence>
<accession>A0A819N3D9</accession>
<organism evidence="2 3">
    <name type="scientific">Rotaria magnacalcarata</name>
    <dbReference type="NCBI Taxonomy" id="392030"/>
    <lineage>
        <taxon>Eukaryota</taxon>
        <taxon>Metazoa</taxon>
        <taxon>Spiralia</taxon>
        <taxon>Gnathifera</taxon>
        <taxon>Rotifera</taxon>
        <taxon>Eurotatoria</taxon>
        <taxon>Bdelloidea</taxon>
        <taxon>Philodinida</taxon>
        <taxon>Philodinidae</taxon>
        <taxon>Rotaria</taxon>
    </lineage>
</organism>
<proteinExistence type="predicted"/>
<sequence length="112" mass="13055">MNSFRKGFGLLKDIRYEKIEPGKPSLMIHSGKFKKNQIDSFTSTNHALQEFAEIELRKRFAIVYSEKCIYIIGGYIFDPEIPIRKKPLKDYKYDFQTRKLIPTQALPNGASH</sequence>
<dbReference type="Proteomes" id="UP000663866">
    <property type="component" value="Unassembled WGS sequence"/>
</dbReference>
<comment type="caution">
    <text evidence="2">The sequence shown here is derived from an EMBL/GenBank/DDBJ whole genome shotgun (WGS) entry which is preliminary data.</text>
</comment>
<dbReference type="EMBL" id="CAJOBG010002215">
    <property type="protein sequence ID" value="CAF3991703.1"/>
    <property type="molecule type" value="Genomic_DNA"/>
</dbReference>
<keyword evidence="3" id="KW-1185">Reference proteome</keyword>
<reference evidence="2" key="1">
    <citation type="submission" date="2021-02" db="EMBL/GenBank/DDBJ databases">
        <authorList>
            <person name="Nowell W R."/>
        </authorList>
    </citation>
    <scope>NUCLEOTIDE SEQUENCE</scope>
</reference>
<gene>
    <name evidence="2" type="ORF">OVN521_LOCUS14525</name>
    <name evidence="1" type="ORF">WKI299_LOCUS29682</name>
</gene>
<dbReference type="EMBL" id="CAJNRF010013399">
    <property type="protein sequence ID" value="CAF2148030.1"/>
    <property type="molecule type" value="Genomic_DNA"/>
</dbReference>
<evidence type="ECO:0000313" key="2">
    <source>
        <dbReference type="EMBL" id="CAF3991703.1"/>
    </source>
</evidence>
<evidence type="ECO:0000313" key="1">
    <source>
        <dbReference type="EMBL" id="CAF2148030.1"/>
    </source>
</evidence>
<dbReference type="Proteomes" id="UP000663856">
    <property type="component" value="Unassembled WGS sequence"/>
</dbReference>